<evidence type="ECO:0000256" key="1">
    <source>
        <dbReference type="ARBA" id="ARBA00004141"/>
    </source>
</evidence>
<feature type="transmembrane region" description="Helical" evidence="5">
    <location>
        <begin position="410"/>
        <end position="432"/>
    </location>
</feature>
<dbReference type="PANTHER" id="PTHR23502">
    <property type="entry name" value="MAJOR FACILITATOR SUPERFAMILY"/>
    <property type="match status" value="1"/>
</dbReference>
<dbReference type="Gene3D" id="1.20.1250.20">
    <property type="entry name" value="MFS general substrate transporter like domains"/>
    <property type="match status" value="1"/>
</dbReference>
<comment type="caution">
    <text evidence="7">The sequence shown here is derived from an EMBL/GenBank/DDBJ whole genome shotgun (WGS) entry which is preliminary data.</text>
</comment>
<accession>A0A438NIG4</accession>
<feature type="transmembrane region" description="Helical" evidence="5">
    <location>
        <begin position="210"/>
        <end position="232"/>
    </location>
</feature>
<feature type="transmembrane region" description="Helical" evidence="5">
    <location>
        <begin position="157"/>
        <end position="176"/>
    </location>
</feature>
<comment type="subcellular location">
    <subcellularLocation>
        <location evidence="1">Membrane</location>
        <topology evidence="1">Multi-pass membrane protein</topology>
    </subcellularLocation>
</comment>
<feature type="transmembrane region" description="Helical" evidence="5">
    <location>
        <begin position="344"/>
        <end position="364"/>
    </location>
</feature>
<feature type="transmembrane region" description="Helical" evidence="5">
    <location>
        <begin position="444"/>
        <end position="470"/>
    </location>
</feature>
<name>A0A438NIG4_EXOME</name>
<dbReference type="OrthoDB" id="6770063at2759"/>
<dbReference type="AlphaFoldDB" id="A0A438NIG4"/>
<dbReference type="GO" id="GO:0022857">
    <property type="term" value="F:transmembrane transporter activity"/>
    <property type="evidence" value="ECO:0007669"/>
    <property type="project" value="InterPro"/>
</dbReference>
<organism evidence="7 8">
    <name type="scientific">Exophiala mesophila</name>
    <name type="common">Black yeast-like fungus</name>
    <dbReference type="NCBI Taxonomy" id="212818"/>
    <lineage>
        <taxon>Eukaryota</taxon>
        <taxon>Fungi</taxon>
        <taxon>Dikarya</taxon>
        <taxon>Ascomycota</taxon>
        <taxon>Pezizomycotina</taxon>
        <taxon>Eurotiomycetes</taxon>
        <taxon>Chaetothyriomycetidae</taxon>
        <taxon>Chaetothyriales</taxon>
        <taxon>Herpotrichiellaceae</taxon>
        <taxon>Exophiala</taxon>
    </lineage>
</organism>
<feature type="transmembrane region" description="Helical" evidence="5">
    <location>
        <begin position="244"/>
        <end position="268"/>
    </location>
</feature>
<dbReference type="Pfam" id="PF07690">
    <property type="entry name" value="MFS_1"/>
    <property type="match status" value="1"/>
</dbReference>
<dbReference type="FunFam" id="1.20.1250.20:FF:000011">
    <property type="entry name" value="MFS multidrug transporter, putative"/>
    <property type="match status" value="1"/>
</dbReference>
<dbReference type="PANTHER" id="PTHR23502:SF60">
    <property type="entry name" value="MAJOR FACILITATOR SUPERFAMILY (MFS) PROFILE DOMAIN-CONTAINING PROTEIN-RELATED"/>
    <property type="match status" value="1"/>
</dbReference>
<feature type="transmembrane region" description="Helical" evidence="5">
    <location>
        <begin position="304"/>
        <end position="324"/>
    </location>
</feature>
<keyword evidence="3 5" id="KW-1133">Transmembrane helix</keyword>
<dbReference type="InterPro" id="IPR020846">
    <property type="entry name" value="MFS_dom"/>
</dbReference>
<proteinExistence type="predicted"/>
<dbReference type="SUPFAM" id="SSF103473">
    <property type="entry name" value="MFS general substrate transporter"/>
    <property type="match status" value="1"/>
</dbReference>
<dbReference type="PROSITE" id="PS50850">
    <property type="entry name" value="MFS"/>
    <property type="match status" value="1"/>
</dbReference>
<evidence type="ECO:0000256" key="2">
    <source>
        <dbReference type="ARBA" id="ARBA00022692"/>
    </source>
</evidence>
<sequence>MPSTVVRFWAELTQGPARSTPQIGPPTHYPPRFIDDFGSHSYNAATELESVRPASTGHDKPTSAHFSDEFSRDLESNAIEPEKDVFVGPVKNPNIVTWDSDDDGENPKNWSFRKKWAATLIVSAFTFISPVSSSMIAPALDKIGEEFHITSDLEKSLTLSAFVLAYAIGPLILGPLSEIYGRVIVIQSANAFFLAFNIGCGFAQSKSQLIAFRFLSGLGGSAPLALGGGVLSDTWRAEERGKSMSIYSLAPLLGPAVGPIAGGFIAMNTGNPDLRTEWEIPGRTLTTILATNLIRPFRLLGTQIIIQVIAIYMAYLYGLMYLVLATFPSVWAEIYDQSTGMGGLNYLSLGVGFFMGSQIAAPLNDRIYIALKKRNGGVGRPEFRCPLMVPGALLVPIGLFIYGWTARPGVHWIFPNIGAALLSAGTIVGFQCAQTYIVDAYQRFAASAIAAAVVLRSLAGFGFPLFAPYLYAALNLDWGNSLLGFIAIGLGLPAPFLLYRFAGLFPKV</sequence>
<dbReference type="InterPro" id="IPR036259">
    <property type="entry name" value="MFS_trans_sf"/>
</dbReference>
<dbReference type="EMBL" id="NAJM01000002">
    <property type="protein sequence ID" value="RVX75524.1"/>
    <property type="molecule type" value="Genomic_DNA"/>
</dbReference>
<protein>
    <recommendedName>
        <fullName evidence="6">Major facilitator superfamily (MFS) profile domain-containing protein</fullName>
    </recommendedName>
</protein>
<dbReference type="GO" id="GO:0016020">
    <property type="term" value="C:membrane"/>
    <property type="evidence" value="ECO:0007669"/>
    <property type="project" value="UniProtKB-SubCell"/>
</dbReference>
<dbReference type="VEuPathDB" id="FungiDB:PV10_00362"/>
<feature type="transmembrane region" description="Helical" evidence="5">
    <location>
        <begin position="385"/>
        <end position="404"/>
    </location>
</feature>
<evidence type="ECO:0000256" key="3">
    <source>
        <dbReference type="ARBA" id="ARBA00022989"/>
    </source>
</evidence>
<feature type="transmembrane region" description="Helical" evidence="5">
    <location>
        <begin position="482"/>
        <end position="502"/>
    </location>
</feature>
<evidence type="ECO:0000313" key="7">
    <source>
        <dbReference type="EMBL" id="RVX75524.1"/>
    </source>
</evidence>
<dbReference type="CDD" id="cd17323">
    <property type="entry name" value="MFS_Tpo1_MDR_like"/>
    <property type="match status" value="1"/>
</dbReference>
<evidence type="ECO:0000313" key="8">
    <source>
        <dbReference type="Proteomes" id="UP000288859"/>
    </source>
</evidence>
<dbReference type="Gene3D" id="1.20.1720.10">
    <property type="entry name" value="Multidrug resistance protein D"/>
    <property type="match status" value="1"/>
</dbReference>
<evidence type="ECO:0000256" key="4">
    <source>
        <dbReference type="ARBA" id="ARBA00023136"/>
    </source>
</evidence>
<keyword evidence="2 5" id="KW-0812">Transmembrane</keyword>
<dbReference type="Proteomes" id="UP000288859">
    <property type="component" value="Unassembled WGS sequence"/>
</dbReference>
<keyword evidence="4 5" id="KW-0472">Membrane</keyword>
<evidence type="ECO:0000256" key="5">
    <source>
        <dbReference type="SAM" id="Phobius"/>
    </source>
</evidence>
<dbReference type="InterPro" id="IPR011701">
    <property type="entry name" value="MFS"/>
</dbReference>
<gene>
    <name evidence="7" type="ORF">B0A52_00877</name>
</gene>
<feature type="domain" description="Major facilitator superfamily (MFS) profile" evidence="6">
    <location>
        <begin position="118"/>
        <end position="508"/>
    </location>
</feature>
<evidence type="ECO:0000259" key="6">
    <source>
        <dbReference type="PROSITE" id="PS50850"/>
    </source>
</evidence>
<feature type="transmembrane region" description="Helical" evidence="5">
    <location>
        <begin position="116"/>
        <end position="137"/>
    </location>
</feature>
<reference evidence="7 8" key="1">
    <citation type="submission" date="2017-03" db="EMBL/GenBank/DDBJ databases">
        <title>Genomes of endolithic fungi from Antarctica.</title>
        <authorList>
            <person name="Coleine C."/>
            <person name="Masonjones S."/>
            <person name="Stajich J.E."/>
        </authorList>
    </citation>
    <scope>NUCLEOTIDE SEQUENCE [LARGE SCALE GENOMIC DNA]</scope>
    <source>
        <strain evidence="7 8">CCFEE 6314</strain>
    </source>
</reference>